<feature type="transmembrane region" description="Helical" evidence="7">
    <location>
        <begin position="267"/>
        <end position="289"/>
    </location>
</feature>
<feature type="transmembrane region" description="Helical" evidence="7">
    <location>
        <begin position="21"/>
        <end position="44"/>
    </location>
</feature>
<evidence type="ECO:0000256" key="4">
    <source>
        <dbReference type="ARBA" id="ARBA00022692"/>
    </source>
</evidence>
<reference evidence="10" key="3">
    <citation type="submission" date="2021-08" db="EMBL/GenBank/DDBJ databases">
        <authorList>
            <person name="de Jong S."/>
            <person name="van den Broek M."/>
            <person name="Merkel A."/>
            <person name="de la Torre Cortes P."/>
            <person name="Kalamorz F."/>
            <person name="Cook G."/>
            <person name="van Loosdrecht M."/>
            <person name="McMillan D."/>
        </authorList>
    </citation>
    <scope>NUCLEOTIDE SEQUENCE</scope>
    <source>
        <strain evidence="10">TA2.A1</strain>
    </source>
</reference>
<comment type="similarity">
    <text evidence="7">Belongs to the binding-protein-dependent transport system permease family.</text>
</comment>
<dbReference type="EMBL" id="CP082237">
    <property type="protein sequence ID" value="QZT34094.1"/>
    <property type="molecule type" value="Genomic_DNA"/>
</dbReference>
<dbReference type="SUPFAM" id="SSF161098">
    <property type="entry name" value="MetI-like"/>
    <property type="match status" value="1"/>
</dbReference>
<dbReference type="GO" id="GO:0055085">
    <property type="term" value="P:transmembrane transport"/>
    <property type="evidence" value="ECO:0007669"/>
    <property type="project" value="InterPro"/>
</dbReference>
<keyword evidence="12" id="KW-1185">Reference proteome</keyword>
<protein>
    <submittedName>
        <fullName evidence="9">ABC-type transporter, integral membrane subunit</fullName>
    </submittedName>
    <submittedName>
        <fullName evidence="10">Sugar ABC transporter permease</fullName>
    </submittedName>
</protein>
<feature type="domain" description="ABC transmembrane type-1" evidence="8">
    <location>
        <begin position="74"/>
        <end position="288"/>
    </location>
</feature>
<keyword evidence="5 7" id="KW-1133">Transmembrane helix</keyword>
<evidence type="ECO:0000256" key="1">
    <source>
        <dbReference type="ARBA" id="ARBA00004651"/>
    </source>
</evidence>
<evidence type="ECO:0000256" key="3">
    <source>
        <dbReference type="ARBA" id="ARBA00022475"/>
    </source>
</evidence>
<dbReference type="InterPro" id="IPR051393">
    <property type="entry name" value="ABC_transporter_permease"/>
</dbReference>
<sequence length="304" mass="34558">MEKTHRFSLYLRKWGLPAFMLSPFMILVTVFYFLPVILIVVLSFTSMGSAMRWDFVGFQNYRFLFEDPNLPTILTNTLIYVSFTLGINVLFGLTLALLTTYFIQKESIGLFFRTIWMLPRMSPPVVYVLLWLWFFDPSSYGVLNSIRELMGLPPTMWLVNQPMTAVILANGLIGASFGMIIFSAAIKSIPQDLFKAAKVDGAGHWSIIKDIILPALRWPIMFVTIWQLLSLLTSYEYILLLTNGGPGFDSTVLALYSYHKAFQFFEFGYGAAVSVVLVAVAIVLTVMLWKLFGMQKIERGARID</sequence>
<feature type="transmembrane region" description="Helical" evidence="7">
    <location>
        <begin position="218"/>
        <end position="238"/>
    </location>
</feature>
<keyword evidence="3" id="KW-1003">Cell membrane</keyword>
<dbReference type="GO" id="GO:0005886">
    <property type="term" value="C:plasma membrane"/>
    <property type="evidence" value="ECO:0007669"/>
    <property type="project" value="UniProtKB-SubCell"/>
</dbReference>
<feature type="transmembrane region" description="Helical" evidence="7">
    <location>
        <begin position="163"/>
        <end position="186"/>
    </location>
</feature>
<evidence type="ECO:0000259" key="8">
    <source>
        <dbReference type="PROSITE" id="PS50928"/>
    </source>
</evidence>
<feature type="transmembrane region" description="Helical" evidence="7">
    <location>
        <begin position="78"/>
        <end position="103"/>
    </location>
</feature>
<dbReference type="Proteomes" id="UP000010716">
    <property type="component" value="Unassembled WGS sequence"/>
</dbReference>
<dbReference type="InterPro" id="IPR035906">
    <property type="entry name" value="MetI-like_sf"/>
</dbReference>
<gene>
    <name evidence="9" type="ORF">CathTA2_1132</name>
    <name evidence="10" type="ORF">HUR95_01265</name>
</gene>
<dbReference type="InterPro" id="IPR000515">
    <property type="entry name" value="MetI-like"/>
</dbReference>
<evidence type="ECO:0000256" key="6">
    <source>
        <dbReference type="ARBA" id="ARBA00023136"/>
    </source>
</evidence>
<keyword evidence="6 7" id="KW-0472">Membrane</keyword>
<comment type="subcellular location">
    <subcellularLocation>
        <location evidence="1 7">Cell membrane</location>
        <topology evidence="1 7">Multi-pass membrane protein</topology>
    </subcellularLocation>
</comment>
<dbReference type="KEGG" id="cthu:HUR95_01265"/>
<feature type="transmembrane region" description="Helical" evidence="7">
    <location>
        <begin position="124"/>
        <end position="143"/>
    </location>
</feature>
<dbReference type="AlphaFoldDB" id="F5L5R9"/>
<name>F5L5R9_CALTT</name>
<organism evidence="9 11">
    <name type="scientific">Caldalkalibacillus thermarum (strain TA2.A1)</name>
    <dbReference type="NCBI Taxonomy" id="986075"/>
    <lineage>
        <taxon>Bacteria</taxon>
        <taxon>Bacillati</taxon>
        <taxon>Bacillota</taxon>
        <taxon>Bacilli</taxon>
        <taxon>Bacillales</taxon>
        <taxon>Bacillaceae</taxon>
        <taxon>Caldalkalibacillus</taxon>
    </lineage>
</organism>
<keyword evidence="2 7" id="KW-0813">Transport</keyword>
<dbReference type="OrthoDB" id="9783714at2"/>
<accession>F5L5R9</accession>
<dbReference type="CDD" id="cd06261">
    <property type="entry name" value="TM_PBP2"/>
    <property type="match status" value="1"/>
</dbReference>
<dbReference type="PANTHER" id="PTHR30193">
    <property type="entry name" value="ABC TRANSPORTER PERMEASE PROTEIN"/>
    <property type="match status" value="1"/>
</dbReference>
<evidence type="ECO:0000256" key="7">
    <source>
        <dbReference type="RuleBase" id="RU363032"/>
    </source>
</evidence>
<reference evidence="10 12" key="2">
    <citation type="journal article" date="2020" name="Extremophiles">
        <title>Genomic analysis of Caldalkalibacillus thermarum TA2.A1 reveals aerobic alkaliphilic metabolism and evolutionary hallmarks linking alkaliphilic bacteria and plant life.</title>
        <authorList>
            <person name="de Jong S.I."/>
            <person name="van den Broek M.A."/>
            <person name="Merkel A.Y."/>
            <person name="de la Torre Cortes P."/>
            <person name="Kalamorz F."/>
            <person name="Cook G.M."/>
            <person name="van Loosdrecht M.C.M."/>
            <person name="McMillan D.G.G."/>
        </authorList>
    </citation>
    <scope>NUCLEOTIDE SEQUENCE [LARGE SCALE GENOMIC DNA]</scope>
    <source>
        <strain evidence="10 12">TA2.A1</strain>
    </source>
</reference>
<evidence type="ECO:0000256" key="2">
    <source>
        <dbReference type="ARBA" id="ARBA00022448"/>
    </source>
</evidence>
<dbReference type="eggNOG" id="COG1175">
    <property type="taxonomic scope" value="Bacteria"/>
</dbReference>
<proteinExistence type="inferred from homology"/>
<evidence type="ECO:0000313" key="12">
    <source>
        <dbReference type="Proteomes" id="UP000825179"/>
    </source>
</evidence>
<dbReference type="PANTHER" id="PTHR30193:SF37">
    <property type="entry name" value="INNER MEMBRANE ABC TRANSPORTER PERMEASE PROTEIN YCJO"/>
    <property type="match status" value="1"/>
</dbReference>
<evidence type="ECO:0000313" key="11">
    <source>
        <dbReference type="Proteomes" id="UP000010716"/>
    </source>
</evidence>
<dbReference type="RefSeq" id="WP_007503921.1">
    <property type="nucleotide sequence ID" value="NZ_AFCE01000114.1"/>
</dbReference>
<evidence type="ECO:0000313" key="9">
    <source>
        <dbReference type="EMBL" id="EGL83311.1"/>
    </source>
</evidence>
<dbReference type="EMBL" id="AFCE01000114">
    <property type="protein sequence ID" value="EGL83311.1"/>
    <property type="molecule type" value="Genomic_DNA"/>
</dbReference>
<dbReference type="PROSITE" id="PS50928">
    <property type="entry name" value="ABC_TM1"/>
    <property type="match status" value="1"/>
</dbReference>
<evidence type="ECO:0000256" key="5">
    <source>
        <dbReference type="ARBA" id="ARBA00022989"/>
    </source>
</evidence>
<evidence type="ECO:0000313" key="10">
    <source>
        <dbReference type="EMBL" id="QZT34094.1"/>
    </source>
</evidence>
<dbReference type="Pfam" id="PF00528">
    <property type="entry name" value="BPD_transp_1"/>
    <property type="match status" value="1"/>
</dbReference>
<reference evidence="9 11" key="1">
    <citation type="journal article" date="2011" name="J. Bacteriol.">
        <title>Draft genome sequence of the thermoalkaliphilic Caldalkalibacillus thermarum strain TA2.A1.</title>
        <authorList>
            <person name="Kalamorz F."/>
            <person name="Keis S."/>
            <person name="McMillan D.G."/>
            <person name="Olsson K."/>
            <person name="Stanton J.A."/>
            <person name="Stockwell P."/>
            <person name="Black M.A."/>
            <person name="Klingeman D.M."/>
            <person name="Land M.L."/>
            <person name="Han C.S."/>
            <person name="Martin S.L."/>
            <person name="Becher S.A."/>
            <person name="Peddie C.J."/>
            <person name="Morgan H.W."/>
            <person name="Matthies D."/>
            <person name="Preiss L."/>
            <person name="Meier T."/>
            <person name="Brown S.D."/>
            <person name="Cook G.M."/>
        </authorList>
    </citation>
    <scope>NUCLEOTIDE SEQUENCE [LARGE SCALE GENOMIC DNA]</scope>
    <source>
        <strain evidence="9 11">TA2.A1</strain>
    </source>
</reference>
<dbReference type="Gene3D" id="1.10.3720.10">
    <property type="entry name" value="MetI-like"/>
    <property type="match status" value="1"/>
</dbReference>
<keyword evidence="4 7" id="KW-0812">Transmembrane</keyword>
<dbReference type="Proteomes" id="UP000825179">
    <property type="component" value="Chromosome"/>
</dbReference>